<reference evidence="2 3" key="1">
    <citation type="submission" date="2017-11" db="EMBL/GenBank/DDBJ databases">
        <authorList>
            <person name="Founou R.C."/>
            <person name="Founou L."/>
            <person name="Allam M."/>
            <person name="Ismail A."/>
            <person name="Essack S.Y."/>
        </authorList>
    </citation>
    <scope>NUCLEOTIDE SEQUENCE [LARGE SCALE GENOMIC DNA]</scope>
    <source>
        <strain evidence="2 3">G703N2B1</strain>
    </source>
</reference>
<dbReference type="InterPro" id="IPR011047">
    <property type="entry name" value="Quinoprotein_ADH-like_sf"/>
</dbReference>
<evidence type="ECO:0000259" key="1">
    <source>
        <dbReference type="Pfam" id="PF01011"/>
    </source>
</evidence>
<organism evidence="2 3">
    <name type="scientific">Staphylococcus aureus</name>
    <dbReference type="NCBI Taxonomy" id="1280"/>
    <lineage>
        <taxon>Bacteria</taxon>
        <taxon>Bacillati</taxon>
        <taxon>Bacillota</taxon>
        <taxon>Bacilli</taxon>
        <taxon>Bacillales</taxon>
        <taxon>Staphylococcaceae</taxon>
        <taxon>Staphylococcus</taxon>
    </lineage>
</organism>
<dbReference type="AlphaFoldDB" id="A0A7Z1N837"/>
<evidence type="ECO:0000313" key="3">
    <source>
        <dbReference type="Proteomes" id="UP000238775"/>
    </source>
</evidence>
<feature type="non-terminal residue" evidence="2">
    <location>
        <position position="165"/>
    </location>
</feature>
<gene>
    <name evidence="2" type="ORF">CV021_01010</name>
</gene>
<feature type="domain" description="Pyrrolo-quinoline quinone repeat" evidence="1">
    <location>
        <begin position="2"/>
        <end position="156"/>
    </location>
</feature>
<dbReference type="SUPFAM" id="SSF50998">
    <property type="entry name" value="Quinoprotein alcohol dehydrogenase-like"/>
    <property type="match status" value="1"/>
</dbReference>
<sequence>IKTAQGVQPALMASTKQGSVYVLNRLNGKPIYPVKEMPVPKGDEQEVLATGAYYSPTQPISAINFVPKMSEKDMWGGTPFDQLICRIKYRSMNYQGIYTPPSLRGSLVYPGNFGVFDWGGISVDPVRQIAFVNPNFMAFKSKLVPREEVAHGAARKSEVEGVQPN</sequence>
<proteinExistence type="predicted"/>
<evidence type="ECO:0000313" key="2">
    <source>
        <dbReference type="EMBL" id="PPJ77566.1"/>
    </source>
</evidence>
<name>A0A7Z1N837_STAAU</name>
<dbReference type="Pfam" id="PF01011">
    <property type="entry name" value="PQQ"/>
    <property type="match status" value="1"/>
</dbReference>
<protein>
    <submittedName>
        <fullName evidence="2">Membrane-bound PQQ-dependent dehydrogenase, glucose/quinate/shikimate family</fullName>
    </submittedName>
</protein>
<dbReference type="EMBL" id="PGWZ01000186">
    <property type="protein sequence ID" value="PPJ77566.1"/>
    <property type="molecule type" value="Genomic_DNA"/>
</dbReference>
<dbReference type="InterPro" id="IPR002372">
    <property type="entry name" value="PQQ_rpt_dom"/>
</dbReference>
<comment type="caution">
    <text evidence="2">The sequence shown here is derived from an EMBL/GenBank/DDBJ whole genome shotgun (WGS) entry which is preliminary data.</text>
</comment>
<feature type="non-terminal residue" evidence="2">
    <location>
        <position position="1"/>
    </location>
</feature>
<dbReference type="Proteomes" id="UP000238775">
    <property type="component" value="Unassembled WGS sequence"/>
</dbReference>
<dbReference type="Gene3D" id="2.140.10.10">
    <property type="entry name" value="Quinoprotein alcohol dehydrogenase-like superfamily"/>
    <property type="match status" value="1"/>
</dbReference>
<accession>A0A7Z1N837</accession>